<dbReference type="EMBL" id="BSYK01000001">
    <property type="protein sequence ID" value="GMG72638.1"/>
    <property type="molecule type" value="Genomic_DNA"/>
</dbReference>
<dbReference type="Pfam" id="PF13439">
    <property type="entry name" value="Glyco_transf_4"/>
    <property type="match status" value="1"/>
</dbReference>
<dbReference type="InterPro" id="IPR050194">
    <property type="entry name" value="Glycosyltransferase_grp1"/>
</dbReference>
<feature type="domain" description="Glycosyl transferase family 1" evidence="1">
    <location>
        <begin position="210"/>
        <end position="368"/>
    </location>
</feature>
<evidence type="ECO:0000313" key="4">
    <source>
        <dbReference type="Proteomes" id="UP001165240"/>
    </source>
</evidence>
<dbReference type="SUPFAM" id="SSF53756">
    <property type="entry name" value="UDP-Glycosyltransferase/glycogen phosphorylase"/>
    <property type="match status" value="1"/>
</dbReference>
<accession>A0AAX6BFY8</accession>
<organism evidence="3 4">
    <name type="scientific">Priestia megaterium</name>
    <name type="common">Bacillus megaterium</name>
    <dbReference type="NCBI Taxonomy" id="1404"/>
    <lineage>
        <taxon>Bacteria</taxon>
        <taxon>Bacillati</taxon>
        <taxon>Bacillota</taxon>
        <taxon>Bacilli</taxon>
        <taxon>Bacillales</taxon>
        <taxon>Bacillaceae</taxon>
        <taxon>Priestia</taxon>
    </lineage>
</organism>
<sequence>MFMKILYVHNYYQLDGGEDKVVEEEIKLLKQNGLEVNKYSVDNKDIEIRSFTKKVKLALNTIWSQTEYGRLTDYISKEKPDIVHFHNTFPLLSPSVYYVCQKMNIPVIQTLHNYRLGCPSAMLLRNNEVCEKCISGSLLNSVKYGCYRNSRVQTVPLSTMLYTHRFLNTWNNKVDKYIALTNFAKEKFIQIGLNEDKITVKPNFIEKHIEVGIKKEDQVTFVGRISKEKGLHLLLAAWSKVGSKVNTKLNVIGDGPLRKELESKYQHLSNVNFLGKLDSKDVLSYMSKSKYIIVPSIWYEGFPMTIIESYSVNTPVISSNIGSLKEVVINEVTGFHFENNNINSLENTLKKALHYSDYDKLQRNINEQYEKKYTPSANFKMLINIYEEVVRSKKIGK</sequence>
<reference evidence="3" key="1">
    <citation type="journal article" date="2024" name="Appl Microbiol">
        <title>Effect of kuratsuki Bacillus and Priestia on Taste of Sake.</title>
        <authorList>
            <person name="Kobayashi K."/>
            <person name="Nishida H."/>
        </authorList>
    </citation>
    <scope>NUCLEOTIDE SEQUENCE</scope>
    <source>
        <strain evidence="3">B-12</strain>
    </source>
</reference>
<evidence type="ECO:0000259" key="1">
    <source>
        <dbReference type="Pfam" id="PF00534"/>
    </source>
</evidence>
<dbReference type="GO" id="GO:0016757">
    <property type="term" value="F:glycosyltransferase activity"/>
    <property type="evidence" value="ECO:0007669"/>
    <property type="project" value="InterPro"/>
</dbReference>
<dbReference type="PANTHER" id="PTHR45947">
    <property type="entry name" value="SULFOQUINOVOSYL TRANSFERASE SQD2"/>
    <property type="match status" value="1"/>
</dbReference>
<name>A0AAX6BFY8_PRIMG</name>
<gene>
    <name evidence="3" type="ORF">ShirakiTB12_11060</name>
</gene>
<evidence type="ECO:0000313" key="3">
    <source>
        <dbReference type="EMBL" id="GMG72638.1"/>
    </source>
</evidence>
<comment type="caution">
    <text evidence="3">The sequence shown here is derived from an EMBL/GenBank/DDBJ whole genome shotgun (WGS) entry which is preliminary data.</text>
</comment>
<dbReference type="Pfam" id="PF00534">
    <property type="entry name" value="Glycos_transf_1"/>
    <property type="match status" value="1"/>
</dbReference>
<dbReference type="PANTHER" id="PTHR45947:SF13">
    <property type="entry name" value="TRANSFERASE"/>
    <property type="match status" value="1"/>
</dbReference>
<feature type="domain" description="Glycosyltransferase subfamily 4-like N-terminal" evidence="2">
    <location>
        <begin position="59"/>
        <end position="206"/>
    </location>
</feature>
<evidence type="ECO:0000259" key="2">
    <source>
        <dbReference type="Pfam" id="PF13439"/>
    </source>
</evidence>
<proteinExistence type="predicted"/>
<dbReference type="Proteomes" id="UP001165240">
    <property type="component" value="Unassembled WGS sequence"/>
</dbReference>
<protein>
    <submittedName>
        <fullName evidence="3">Glycosyltransferase family 4 protein</fullName>
    </submittedName>
</protein>
<dbReference type="Gene3D" id="3.40.50.2000">
    <property type="entry name" value="Glycogen Phosphorylase B"/>
    <property type="match status" value="2"/>
</dbReference>
<dbReference type="InterPro" id="IPR001296">
    <property type="entry name" value="Glyco_trans_1"/>
</dbReference>
<dbReference type="AlphaFoldDB" id="A0AAX6BFY8"/>
<dbReference type="InterPro" id="IPR028098">
    <property type="entry name" value="Glyco_trans_4-like_N"/>
</dbReference>